<keyword evidence="1" id="KW-0472">Membrane</keyword>
<keyword evidence="1" id="KW-1133">Transmembrane helix</keyword>
<dbReference type="Proteomes" id="UP000005439">
    <property type="component" value="Chromosome"/>
</dbReference>
<keyword evidence="1" id="KW-0812">Transmembrane</keyword>
<accession>G8U065</accession>
<evidence type="ECO:0000313" key="3">
    <source>
        <dbReference type="Proteomes" id="UP000005439"/>
    </source>
</evidence>
<feature type="transmembrane region" description="Helical" evidence="1">
    <location>
        <begin position="50"/>
        <end position="72"/>
    </location>
</feature>
<feature type="transmembrane region" description="Helical" evidence="1">
    <location>
        <begin position="6"/>
        <end position="29"/>
    </location>
</feature>
<name>G8U065_SULAD</name>
<reference evidence="2 3" key="2">
    <citation type="journal article" date="2012" name="Stand. Genomic Sci.">
        <title>Complete genome sequence of the moderately thermophilic mineral-sulfide-oxidizing firmicute Sulfobacillus acidophilus type strain (NAL(T)).</title>
        <authorList>
            <person name="Anderson I."/>
            <person name="Chertkov O."/>
            <person name="Chen A."/>
            <person name="Saunders E."/>
            <person name="Lapidus A."/>
            <person name="Nolan M."/>
            <person name="Lucas S."/>
            <person name="Hammon N."/>
            <person name="Deshpande S."/>
            <person name="Cheng J.F."/>
            <person name="Han C."/>
            <person name="Tapia R."/>
            <person name="Goodwin L.A."/>
            <person name="Pitluck S."/>
            <person name="Liolios K."/>
            <person name="Pagani I."/>
            <person name="Ivanova N."/>
            <person name="Mikhailova N."/>
            <person name="Pati A."/>
            <person name="Palaniappan K."/>
            <person name="Land M."/>
            <person name="Pan C."/>
            <person name="Rohde M."/>
            <person name="Pukall R."/>
            <person name="Goker M."/>
            <person name="Detter J.C."/>
            <person name="Woyke T."/>
            <person name="Bristow J."/>
            <person name="Eisen J.A."/>
            <person name="Markowitz V."/>
            <person name="Hugenholtz P."/>
            <person name="Kyrpides N.C."/>
            <person name="Klenk H.P."/>
            <person name="Mavromatis K."/>
        </authorList>
    </citation>
    <scope>NUCLEOTIDE SEQUENCE [LARGE SCALE GENOMIC DNA]</scope>
    <source>
        <strain evidence="3">ATCC 700253 / DSM 10332 / NAL</strain>
    </source>
</reference>
<evidence type="ECO:0000313" key="2">
    <source>
        <dbReference type="EMBL" id="AEW05314.1"/>
    </source>
</evidence>
<evidence type="ECO:0000256" key="1">
    <source>
        <dbReference type="SAM" id="Phobius"/>
    </source>
</evidence>
<dbReference type="EMBL" id="CP003179">
    <property type="protein sequence ID" value="AEW05314.1"/>
    <property type="molecule type" value="Genomic_DNA"/>
</dbReference>
<protein>
    <submittedName>
        <fullName evidence="2">Uncharacterized protein</fullName>
    </submittedName>
</protein>
<dbReference type="HOGENOM" id="CLU_2636714_0_0_9"/>
<dbReference type="AlphaFoldDB" id="G8U065"/>
<gene>
    <name evidence="2" type="ordered locus">Sulac_1821</name>
</gene>
<reference evidence="3" key="1">
    <citation type="submission" date="2011-12" db="EMBL/GenBank/DDBJ databases">
        <title>The complete genome of chromosome of Sulfobacillus acidophilus DSM 10332.</title>
        <authorList>
            <person name="Lucas S."/>
            <person name="Han J."/>
            <person name="Lapidus A."/>
            <person name="Bruce D."/>
            <person name="Goodwin L."/>
            <person name="Pitluck S."/>
            <person name="Peters L."/>
            <person name="Kyrpides N."/>
            <person name="Mavromatis K."/>
            <person name="Ivanova N."/>
            <person name="Mikhailova N."/>
            <person name="Chertkov O."/>
            <person name="Saunders E."/>
            <person name="Detter J.C."/>
            <person name="Tapia R."/>
            <person name="Han C."/>
            <person name="Land M."/>
            <person name="Hauser L."/>
            <person name="Markowitz V."/>
            <person name="Cheng J.-F."/>
            <person name="Hugenholtz P."/>
            <person name="Woyke T."/>
            <person name="Wu D."/>
            <person name="Pukall R."/>
            <person name="Gehrich-Schroeter G."/>
            <person name="Schneider S."/>
            <person name="Klenk H.-P."/>
            <person name="Eisen J.A."/>
        </authorList>
    </citation>
    <scope>NUCLEOTIDE SEQUENCE [LARGE SCALE GENOMIC DNA]</scope>
    <source>
        <strain evidence="3">ATCC 700253 / DSM 10332 / NAL</strain>
    </source>
</reference>
<dbReference type="STRING" id="679936.Sulac_1821"/>
<organism evidence="2 3">
    <name type="scientific">Sulfobacillus acidophilus (strain ATCC 700253 / DSM 10332 / NAL)</name>
    <dbReference type="NCBI Taxonomy" id="679936"/>
    <lineage>
        <taxon>Bacteria</taxon>
        <taxon>Bacillati</taxon>
        <taxon>Bacillota</taxon>
        <taxon>Clostridia</taxon>
        <taxon>Eubacteriales</taxon>
        <taxon>Clostridiales Family XVII. Incertae Sedis</taxon>
        <taxon>Sulfobacillus</taxon>
    </lineage>
</organism>
<dbReference type="PATRIC" id="fig|679936.5.peg.1887"/>
<keyword evidence="3" id="KW-1185">Reference proteome</keyword>
<proteinExistence type="predicted"/>
<dbReference type="KEGG" id="sap:Sulac_1821"/>
<sequence>MERALVITYLGLLVTAATGAFVFFGFALFGPPKPRRRGTTVHLAPKTLPLNWVVLHIIFATITLVLFSFAVFNPNAL</sequence>